<evidence type="ECO:0000313" key="3">
    <source>
        <dbReference type="EMBL" id="SPC87407.1"/>
    </source>
</evidence>
<sequence length="214" mass="24412">MIKNNIPASIMSKMDNYEVEILGAKIKVRVVKDYAVVGSKIDELKSLLQTLQNRVVGVDVKIDNPAVSSNDPFVVHLILCVGTHCLIIRLCRFRSVIVLDPLKLFLADDTICFVCNGIKLNNTLNRVLLDDFHLRCSTGVELDYLAFKIMEKISKIEKYGFAEFSYDVKMYKIEPIGELPDWNVTVFSQEQIKYVVHNAYSIYAIVKKLLDMML</sequence>
<dbReference type="PANTHER" id="PTHR13620:SF121">
    <property type="entry name" value="EMB|CAB82946.1-RELATED"/>
    <property type="match status" value="1"/>
</dbReference>
<evidence type="ECO:0008006" key="4">
    <source>
        <dbReference type="Google" id="ProtNLM"/>
    </source>
</evidence>
<evidence type="ECO:0000256" key="1">
    <source>
        <dbReference type="ARBA" id="ARBA00022722"/>
    </source>
</evidence>
<accession>A0A2N9F907</accession>
<dbReference type="GO" id="GO:0003676">
    <property type="term" value="F:nucleic acid binding"/>
    <property type="evidence" value="ECO:0007669"/>
    <property type="project" value="InterPro"/>
</dbReference>
<dbReference type="InterPro" id="IPR051132">
    <property type="entry name" value="3-5_Exonuclease_domain"/>
</dbReference>
<dbReference type="GO" id="GO:0008408">
    <property type="term" value="F:3'-5' exonuclease activity"/>
    <property type="evidence" value="ECO:0007669"/>
    <property type="project" value="TreeGrafter"/>
</dbReference>
<protein>
    <recommendedName>
        <fullName evidence="4">3'-5' exonuclease domain-containing protein</fullName>
    </recommendedName>
</protein>
<evidence type="ECO:0000256" key="2">
    <source>
        <dbReference type="ARBA" id="ARBA00022801"/>
    </source>
</evidence>
<dbReference type="EMBL" id="OIVN01000919">
    <property type="protein sequence ID" value="SPC87407.1"/>
    <property type="molecule type" value="Genomic_DNA"/>
</dbReference>
<dbReference type="InterPro" id="IPR036397">
    <property type="entry name" value="RNaseH_sf"/>
</dbReference>
<dbReference type="GO" id="GO:0005634">
    <property type="term" value="C:nucleus"/>
    <property type="evidence" value="ECO:0007669"/>
    <property type="project" value="TreeGrafter"/>
</dbReference>
<dbReference type="GO" id="GO:0005737">
    <property type="term" value="C:cytoplasm"/>
    <property type="evidence" value="ECO:0007669"/>
    <property type="project" value="TreeGrafter"/>
</dbReference>
<organism evidence="3">
    <name type="scientific">Fagus sylvatica</name>
    <name type="common">Beechnut</name>
    <dbReference type="NCBI Taxonomy" id="28930"/>
    <lineage>
        <taxon>Eukaryota</taxon>
        <taxon>Viridiplantae</taxon>
        <taxon>Streptophyta</taxon>
        <taxon>Embryophyta</taxon>
        <taxon>Tracheophyta</taxon>
        <taxon>Spermatophyta</taxon>
        <taxon>Magnoliopsida</taxon>
        <taxon>eudicotyledons</taxon>
        <taxon>Gunneridae</taxon>
        <taxon>Pentapetalae</taxon>
        <taxon>rosids</taxon>
        <taxon>fabids</taxon>
        <taxon>Fagales</taxon>
        <taxon>Fagaceae</taxon>
        <taxon>Fagus</taxon>
    </lineage>
</organism>
<keyword evidence="1" id="KW-0540">Nuclease</keyword>
<dbReference type="PANTHER" id="PTHR13620">
    <property type="entry name" value="3-5 EXONUCLEASE"/>
    <property type="match status" value="1"/>
</dbReference>
<dbReference type="AlphaFoldDB" id="A0A2N9F907"/>
<reference evidence="3" key="1">
    <citation type="submission" date="2018-02" db="EMBL/GenBank/DDBJ databases">
        <authorList>
            <person name="Cohen D.B."/>
            <person name="Kent A.D."/>
        </authorList>
    </citation>
    <scope>NUCLEOTIDE SEQUENCE</scope>
</reference>
<proteinExistence type="predicted"/>
<dbReference type="Gene3D" id="3.30.420.10">
    <property type="entry name" value="Ribonuclease H-like superfamily/Ribonuclease H"/>
    <property type="match status" value="1"/>
</dbReference>
<gene>
    <name evidence="3" type="ORF">FSB_LOCUS15289</name>
</gene>
<dbReference type="SUPFAM" id="SSF53098">
    <property type="entry name" value="Ribonuclease H-like"/>
    <property type="match status" value="1"/>
</dbReference>
<dbReference type="InterPro" id="IPR012337">
    <property type="entry name" value="RNaseH-like_sf"/>
</dbReference>
<keyword evidence="2" id="KW-0378">Hydrolase</keyword>
<name>A0A2N9F907_FAGSY</name>